<evidence type="ECO:0000313" key="11">
    <source>
        <dbReference type="EMBL" id="OWF50499.1"/>
    </source>
</evidence>
<dbReference type="OrthoDB" id="6113151at2759"/>
<comment type="subcellular location">
    <subcellularLocation>
        <location evidence="1">Membrane</location>
        <topology evidence="1">Multi-pass membrane protein</topology>
    </subcellularLocation>
</comment>
<evidence type="ECO:0000256" key="1">
    <source>
        <dbReference type="ARBA" id="ARBA00004141"/>
    </source>
</evidence>
<dbReference type="Proteomes" id="UP000242188">
    <property type="component" value="Unassembled WGS sequence"/>
</dbReference>
<dbReference type="AlphaFoldDB" id="A0A210QP33"/>
<dbReference type="EMBL" id="NEDP02002593">
    <property type="protein sequence ID" value="OWF50499.1"/>
    <property type="molecule type" value="Genomic_DNA"/>
</dbReference>
<dbReference type="SUPFAM" id="SSF81321">
    <property type="entry name" value="Family A G protein-coupled receptor-like"/>
    <property type="match status" value="1"/>
</dbReference>
<feature type="domain" description="G-protein coupled receptors family 1 profile" evidence="10">
    <location>
        <begin position="45"/>
        <end position="347"/>
    </location>
</feature>
<protein>
    <submittedName>
        <fullName evidence="11">Cholecystokinin receptor</fullName>
    </submittedName>
</protein>
<dbReference type="Pfam" id="PF00001">
    <property type="entry name" value="7tm_1"/>
    <property type="match status" value="1"/>
</dbReference>
<dbReference type="PANTHER" id="PTHR24238">
    <property type="entry name" value="G-PROTEIN COUPLED RECEPTOR"/>
    <property type="match status" value="1"/>
</dbReference>
<evidence type="ECO:0000256" key="8">
    <source>
        <dbReference type="RuleBase" id="RU000688"/>
    </source>
</evidence>
<gene>
    <name evidence="11" type="ORF">KP79_PYT10704</name>
</gene>
<dbReference type="CDD" id="cd00637">
    <property type="entry name" value="7tm_classA_rhodopsin-like"/>
    <property type="match status" value="1"/>
</dbReference>
<feature type="transmembrane region" description="Helical" evidence="9">
    <location>
        <begin position="200"/>
        <end position="224"/>
    </location>
</feature>
<dbReference type="Gene3D" id="1.20.1070.10">
    <property type="entry name" value="Rhodopsin 7-helix transmembrane proteins"/>
    <property type="match status" value="1"/>
</dbReference>
<keyword evidence="7 8" id="KW-0807">Transducer</keyword>
<feature type="transmembrane region" description="Helical" evidence="9">
    <location>
        <begin position="145"/>
        <end position="165"/>
    </location>
</feature>
<comment type="caution">
    <text evidence="11">The sequence shown here is derived from an EMBL/GenBank/DDBJ whole genome shotgun (WGS) entry which is preliminary data.</text>
</comment>
<feature type="transmembrane region" description="Helical" evidence="9">
    <location>
        <begin position="104"/>
        <end position="124"/>
    </location>
</feature>
<dbReference type="InterPro" id="IPR000276">
    <property type="entry name" value="GPCR_Rhodpsn"/>
</dbReference>
<accession>A0A210QP33</accession>
<evidence type="ECO:0000256" key="5">
    <source>
        <dbReference type="ARBA" id="ARBA00023136"/>
    </source>
</evidence>
<dbReference type="GO" id="GO:0016020">
    <property type="term" value="C:membrane"/>
    <property type="evidence" value="ECO:0007669"/>
    <property type="project" value="UniProtKB-SubCell"/>
</dbReference>
<evidence type="ECO:0000259" key="10">
    <source>
        <dbReference type="PROSITE" id="PS50262"/>
    </source>
</evidence>
<sequence>MENSTITMFQFENQTILDQWNSEFVHALWSDTLFLVLYIVIGVVGNSLVIIVYTLRFRNKSEERFFIPYLAVIDLVACVVCSTFGIAVNQYAVTFTNGGACKAFWLFSLFTTGCSIFTLLVIAVHRYQKICRPFQAQMSLKRKKLSLIGCIAASILLSLPALVFYGTSPVKHPEHNIMGTRCANIRGPWSKAVAVAYKGVILLVCLGVLVSLIVLYSLIGRAVFKRIKLNKKRQIQTSVPTVSSSVISSDNSTAYAESVTEDERKLTSRTIPNVTPRKKNIPGYRLSMMFMLITAVFVLCFIPKLAMMVFESKNEMFWLTLDTSGYGAYRFLYTMYIINSIINPVIYGFFDKTFRQELASLC</sequence>
<dbReference type="InterPro" id="IPR017452">
    <property type="entry name" value="GPCR_Rhodpsn_7TM"/>
</dbReference>
<keyword evidence="6 8" id="KW-0675">Receptor</keyword>
<organism evidence="11 12">
    <name type="scientific">Mizuhopecten yessoensis</name>
    <name type="common">Japanese scallop</name>
    <name type="synonym">Patinopecten yessoensis</name>
    <dbReference type="NCBI Taxonomy" id="6573"/>
    <lineage>
        <taxon>Eukaryota</taxon>
        <taxon>Metazoa</taxon>
        <taxon>Spiralia</taxon>
        <taxon>Lophotrochozoa</taxon>
        <taxon>Mollusca</taxon>
        <taxon>Bivalvia</taxon>
        <taxon>Autobranchia</taxon>
        <taxon>Pteriomorphia</taxon>
        <taxon>Pectinida</taxon>
        <taxon>Pectinoidea</taxon>
        <taxon>Pectinidae</taxon>
        <taxon>Mizuhopecten</taxon>
    </lineage>
</organism>
<dbReference type="PROSITE" id="PS00237">
    <property type="entry name" value="G_PROTEIN_RECEP_F1_1"/>
    <property type="match status" value="1"/>
</dbReference>
<keyword evidence="4 8" id="KW-0297">G-protein coupled receptor</keyword>
<keyword evidence="5 9" id="KW-0472">Membrane</keyword>
<evidence type="ECO:0000256" key="3">
    <source>
        <dbReference type="ARBA" id="ARBA00022989"/>
    </source>
</evidence>
<dbReference type="PRINTS" id="PR00237">
    <property type="entry name" value="GPCRRHODOPSN"/>
</dbReference>
<feature type="transmembrane region" description="Helical" evidence="9">
    <location>
        <begin position="330"/>
        <end position="350"/>
    </location>
</feature>
<evidence type="ECO:0000256" key="2">
    <source>
        <dbReference type="ARBA" id="ARBA00022692"/>
    </source>
</evidence>
<dbReference type="PROSITE" id="PS50262">
    <property type="entry name" value="G_PROTEIN_RECEP_F1_2"/>
    <property type="match status" value="1"/>
</dbReference>
<proteinExistence type="inferred from homology"/>
<feature type="transmembrane region" description="Helical" evidence="9">
    <location>
        <begin position="286"/>
        <end position="310"/>
    </location>
</feature>
<evidence type="ECO:0000313" key="12">
    <source>
        <dbReference type="Proteomes" id="UP000242188"/>
    </source>
</evidence>
<keyword evidence="2 8" id="KW-0812">Transmembrane</keyword>
<feature type="transmembrane region" description="Helical" evidence="9">
    <location>
        <begin position="67"/>
        <end position="92"/>
    </location>
</feature>
<evidence type="ECO:0000256" key="6">
    <source>
        <dbReference type="ARBA" id="ARBA00023170"/>
    </source>
</evidence>
<evidence type="ECO:0000256" key="4">
    <source>
        <dbReference type="ARBA" id="ARBA00023040"/>
    </source>
</evidence>
<evidence type="ECO:0000256" key="9">
    <source>
        <dbReference type="SAM" id="Phobius"/>
    </source>
</evidence>
<reference evidence="11 12" key="1">
    <citation type="journal article" date="2017" name="Nat. Ecol. Evol.">
        <title>Scallop genome provides insights into evolution of bilaterian karyotype and development.</title>
        <authorList>
            <person name="Wang S."/>
            <person name="Zhang J."/>
            <person name="Jiao W."/>
            <person name="Li J."/>
            <person name="Xun X."/>
            <person name="Sun Y."/>
            <person name="Guo X."/>
            <person name="Huan P."/>
            <person name="Dong B."/>
            <person name="Zhang L."/>
            <person name="Hu X."/>
            <person name="Sun X."/>
            <person name="Wang J."/>
            <person name="Zhao C."/>
            <person name="Wang Y."/>
            <person name="Wang D."/>
            <person name="Huang X."/>
            <person name="Wang R."/>
            <person name="Lv J."/>
            <person name="Li Y."/>
            <person name="Zhang Z."/>
            <person name="Liu B."/>
            <person name="Lu W."/>
            <person name="Hui Y."/>
            <person name="Liang J."/>
            <person name="Zhou Z."/>
            <person name="Hou R."/>
            <person name="Li X."/>
            <person name="Liu Y."/>
            <person name="Li H."/>
            <person name="Ning X."/>
            <person name="Lin Y."/>
            <person name="Zhao L."/>
            <person name="Xing Q."/>
            <person name="Dou J."/>
            <person name="Li Y."/>
            <person name="Mao J."/>
            <person name="Guo H."/>
            <person name="Dou H."/>
            <person name="Li T."/>
            <person name="Mu C."/>
            <person name="Jiang W."/>
            <person name="Fu Q."/>
            <person name="Fu X."/>
            <person name="Miao Y."/>
            <person name="Liu J."/>
            <person name="Yu Q."/>
            <person name="Li R."/>
            <person name="Liao H."/>
            <person name="Li X."/>
            <person name="Kong Y."/>
            <person name="Jiang Z."/>
            <person name="Chourrout D."/>
            <person name="Li R."/>
            <person name="Bao Z."/>
        </authorList>
    </citation>
    <scope>NUCLEOTIDE SEQUENCE [LARGE SCALE GENOMIC DNA]</scope>
    <source>
        <strain evidence="11 12">PY_sf001</strain>
    </source>
</reference>
<name>A0A210QP33_MIZYE</name>
<dbReference type="GO" id="GO:0004930">
    <property type="term" value="F:G protein-coupled receptor activity"/>
    <property type="evidence" value="ECO:0007669"/>
    <property type="project" value="UniProtKB-KW"/>
</dbReference>
<comment type="similarity">
    <text evidence="8">Belongs to the G-protein coupled receptor 1 family.</text>
</comment>
<keyword evidence="3 9" id="KW-1133">Transmembrane helix</keyword>
<evidence type="ECO:0000256" key="7">
    <source>
        <dbReference type="ARBA" id="ARBA00023224"/>
    </source>
</evidence>
<dbReference type="PANTHER" id="PTHR24238:SF47">
    <property type="entry name" value="ECDYSTEROIDS_DOPAMINE RECEPTOR-RELATED"/>
    <property type="match status" value="1"/>
</dbReference>
<keyword evidence="12" id="KW-1185">Reference proteome</keyword>
<feature type="transmembrane region" description="Helical" evidence="9">
    <location>
        <begin position="33"/>
        <end position="55"/>
    </location>
</feature>